<dbReference type="Pfam" id="PF03732">
    <property type="entry name" value="Retrotrans_gag"/>
    <property type="match status" value="1"/>
</dbReference>
<feature type="compositionally biased region" description="Low complexity" evidence="1">
    <location>
        <begin position="356"/>
        <end position="395"/>
    </location>
</feature>
<evidence type="ECO:0000313" key="3">
    <source>
        <dbReference type="EMBL" id="PWA65571.1"/>
    </source>
</evidence>
<dbReference type="EMBL" id="PKPP01004194">
    <property type="protein sequence ID" value="PWA65571.1"/>
    <property type="molecule type" value="Genomic_DNA"/>
</dbReference>
<comment type="caution">
    <text evidence="3">The sequence shown here is derived from an EMBL/GenBank/DDBJ whole genome shotgun (WGS) entry which is preliminary data.</text>
</comment>
<evidence type="ECO:0000259" key="2">
    <source>
        <dbReference type="Pfam" id="PF03732"/>
    </source>
</evidence>
<protein>
    <recommendedName>
        <fullName evidence="2">Retrotransposon gag domain-containing protein</fullName>
    </recommendedName>
</protein>
<feature type="compositionally biased region" description="Basic and acidic residues" evidence="1">
    <location>
        <begin position="477"/>
        <end position="502"/>
    </location>
</feature>
<feature type="region of interest" description="Disordered" evidence="1">
    <location>
        <begin position="788"/>
        <end position="831"/>
    </location>
</feature>
<dbReference type="OrthoDB" id="1305902at2759"/>
<dbReference type="Proteomes" id="UP000245207">
    <property type="component" value="Unassembled WGS sequence"/>
</dbReference>
<dbReference type="PANTHER" id="PTHR33223">
    <property type="entry name" value="CCHC-TYPE DOMAIN-CONTAINING PROTEIN"/>
    <property type="match status" value="1"/>
</dbReference>
<keyword evidence="4" id="KW-1185">Reference proteome</keyword>
<proteinExistence type="predicted"/>
<gene>
    <name evidence="3" type="ORF">CTI12_AA335200</name>
</gene>
<feature type="domain" description="Retrotransposon gag" evidence="2">
    <location>
        <begin position="105"/>
        <end position="195"/>
    </location>
</feature>
<name>A0A2U1MWD0_ARTAN</name>
<evidence type="ECO:0000256" key="1">
    <source>
        <dbReference type="SAM" id="MobiDB-lite"/>
    </source>
</evidence>
<organism evidence="3 4">
    <name type="scientific">Artemisia annua</name>
    <name type="common">Sweet wormwood</name>
    <dbReference type="NCBI Taxonomy" id="35608"/>
    <lineage>
        <taxon>Eukaryota</taxon>
        <taxon>Viridiplantae</taxon>
        <taxon>Streptophyta</taxon>
        <taxon>Embryophyta</taxon>
        <taxon>Tracheophyta</taxon>
        <taxon>Spermatophyta</taxon>
        <taxon>Magnoliopsida</taxon>
        <taxon>eudicotyledons</taxon>
        <taxon>Gunneridae</taxon>
        <taxon>Pentapetalae</taxon>
        <taxon>asterids</taxon>
        <taxon>campanulids</taxon>
        <taxon>Asterales</taxon>
        <taxon>Asteraceae</taxon>
        <taxon>Asteroideae</taxon>
        <taxon>Anthemideae</taxon>
        <taxon>Artemisiinae</taxon>
        <taxon>Artemisia</taxon>
    </lineage>
</organism>
<dbReference type="PANTHER" id="PTHR33223:SF11">
    <property type="entry name" value="ELEMENT PROTEIN, PUTATIVE-RELATED"/>
    <property type="match status" value="1"/>
</dbReference>
<dbReference type="InterPro" id="IPR005162">
    <property type="entry name" value="Retrotrans_gag_dom"/>
</dbReference>
<sequence>MEGGNILDPNNLIQPNHPPQPNQPPRPRTLGEYSRPSHLGYRNTIELTQGANVTPLRSDTIRLVQSGCAFHGLRSEDPNQHLKDFLKIVDSIDLDVATRETTRLRLFQFSLRDQASQWLERLPAGSITSWDDLTTRFLAQFFPPGRTTKLRNDILAFQQRQGETLYEAWTRFKDLLQKVPHHGIDLWLQVQIFYDHINLHTRQTIDQAAGGKLRDLSAEQSWDLLEDLALYDNESWNDPRDLNKTVKAISLPSNNSSTSDRRIIELEDQVKFLMKSYEAPKPSSQVNKITSSCELCSGPHDTRDCMELPEQAFADYASTRTDGAGDKWYTFKPEPNPYGDSYNPSWKNHPNLRWKSNQNAPQNNSSNPPNRFQPNGNSSNRTFNNNPSNNYGSTNNFEGLMSNFMASQEARIAKFTSEFNQQQVEMTNKIDNLLKALNNQVLSPPQKDARNTNSEPQIKDPSSSKHVHFVNVVTIRPIDRSENDSESKDESKELEDDRKAKVSEIEEVEEEDYFNRLPTKEERAYHKNLFDDSETPYILGNPIFKVGDPSNLNIPCNIGHLHIWKAYIDPRSPINIMTRAQYNLIMKSQLGYRVFPDKGWISNFTGRVKGLPVYVGNFTYVTDFVIVEDIRPIIDASVTQVVLGKPFIEVSRMTHEPSLGIVTFKDETDEVNYQMPYKIEQYQHLSNVEKELKQAVYYRNDEDRRRGVDYVMKRIFGFYKDCLNLGPEYKTGKEDDLGTETNDEVTLTGYFGQEDVYYFGREALNVLLRGILENMHIRTFLEHKSEENDKVSKDEDLQPDGVRSHKVTPSESLDKRVESNFQMTGQRKFWN</sequence>
<evidence type="ECO:0000313" key="4">
    <source>
        <dbReference type="Proteomes" id="UP000245207"/>
    </source>
</evidence>
<feature type="region of interest" description="Disordered" evidence="1">
    <location>
        <begin position="476"/>
        <end position="502"/>
    </location>
</feature>
<dbReference type="AlphaFoldDB" id="A0A2U1MWD0"/>
<accession>A0A2U1MWD0</accession>
<feature type="region of interest" description="Disordered" evidence="1">
    <location>
        <begin position="1"/>
        <end position="35"/>
    </location>
</feature>
<reference evidence="3 4" key="1">
    <citation type="journal article" date="2018" name="Mol. Plant">
        <title>The genome of Artemisia annua provides insight into the evolution of Asteraceae family and artemisinin biosynthesis.</title>
        <authorList>
            <person name="Shen Q."/>
            <person name="Zhang L."/>
            <person name="Liao Z."/>
            <person name="Wang S."/>
            <person name="Yan T."/>
            <person name="Shi P."/>
            <person name="Liu M."/>
            <person name="Fu X."/>
            <person name="Pan Q."/>
            <person name="Wang Y."/>
            <person name="Lv Z."/>
            <person name="Lu X."/>
            <person name="Zhang F."/>
            <person name="Jiang W."/>
            <person name="Ma Y."/>
            <person name="Chen M."/>
            <person name="Hao X."/>
            <person name="Li L."/>
            <person name="Tang Y."/>
            <person name="Lv G."/>
            <person name="Zhou Y."/>
            <person name="Sun X."/>
            <person name="Brodelius P.E."/>
            <person name="Rose J.K.C."/>
            <person name="Tang K."/>
        </authorList>
    </citation>
    <scope>NUCLEOTIDE SEQUENCE [LARGE SCALE GENOMIC DNA]</scope>
    <source>
        <strain evidence="4">cv. Huhao1</strain>
        <tissue evidence="3">Leaf</tissue>
    </source>
</reference>
<feature type="region of interest" description="Disordered" evidence="1">
    <location>
        <begin position="443"/>
        <end position="464"/>
    </location>
</feature>
<feature type="region of interest" description="Disordered" evidence="1">
    <location>
        <begin position="338"/>
        <end position="395"/>
    </location>
</feature>
<feature type="compositionally biased region" description="Pro residues" evidence="1">
    <location>
        <begin position="16"/>
        <end position="27"/>
    </location>
</feature>